<reference evidence="8 9" key="1">
    <citation type="journal article" date="2023" name="Elife">
        <title>Identification of key yeast species and microbe-microbe interactions impacting larval growth of Drosophila in the wild.</title>
        <authorList>
            <person name="Mure A."/>
            <person name="Sugiura Y."/>
            <person name="Maeda R."/>
            <person name="Honda K."/>
            <person name="Sakurai N."/>
            <person name="Takahashi Y."/>
            <person name="Watada M."/>
            <person name="Katoh T."/>
            <person name="Gotoh A."/>
            <person name="Gotoh Y."/>
            <person name="Taniguchi I."/>
            <person name="Nakamura K."/>
            <person name="Hayashi T."/>
            <person name="Katayama T."/>
            <person name="Uemura T."/>
            <person name="Hattori Y."/>
        </authorList>
    </citation>
    <scope>NUCLEOTIDE SEQUENCE [LARGE SCALE GENOMIC DNA]</scope>
    <source>
        <strain evidence="8 9">SB-73</strain>
    </source>
</reference>
<dbReference type="PROSITE" id="PS50294">
    <property type="entry name" value="WD_REPEATS_REGION"/>
    <property type="match status" value="1"/>
</dbReference>
<keyword evidence="5" id="KW-0539">Nucleus</keyword>
<dbReference type="InterPro" id="IPR036322">
    <property type="entry name" value="WD40_repeat_dom_sf"/>
</dbReference>
<keyword evidence="4" id="KW-0677">Repeat</keyword>
<dbReference type="AlphaFoldDB" id="A0AAV5RF02"/>
<evidence type="ECO:0000256" key="3">
    <source>
        <dbReference type="ARBA" id="ARBA00022574"/>
    </source>
</evidence>
<keyword evidence="3 6" id="KW-0853">WD repeat</keyword>
<proteinExistence type="predicted"/>
<feature type="repeat" description="WD" evidence="6">
    <location>
        <begin position="122"/>
        <end position="164"/>
    </location>
</feature>
<dbReference type="GO" id="GO:0005730">
    <property type="term" value="C:nucleolus"/>
    <property type="evidence" value="ECO:0007669"/>
    <property type="project" value="UniProtKB-SubCell"/>
</dbReference>
<dbReference type="Pfam" id="PF00400">
    <property type="entry name" value="WD40"/>
    <property type="match status" value="1"/>
</dbReference>
<evidence type="ECO:0000313" key="8">
    <source>
        <dbReference type="EMBL" id="GMM50125.1"/>
    </source>
</evidence>
<dbReference type="GO" id="GO:0045943">
    <property type="term" value="P:positive regulation of transcription by RNA polymerase I"/>
    <property type="evidence" value="ECO:0007669"/>
    <property type="project" value="TreeGrafter"/>
</dbReference>
<gene>
    <name evidence="8" type="ORF">DASB73_010830</name>
</gene>
<dbReference type="PROSITE" id="PS00678">
    <property type="entry name" value="WD_REPEATS_1"/>
    <property type="match status" value="1"/>
</dbReference>
<evidence type="ECO:0000259" key="7">
    <source>
        <dbReference type="Pfam" id="PF09384"/>
    </source>
</evidence>
<name>A0AAV5RF02_STABA</name>
<dbReference type="InterPro" id="IPR018983">
    <property type="entry name" value="U3_snoRNA-assocProt_15_C"/>
</dbReference>
<evidence type="ECO:0000256" key="2">
    <source>
        <dbReference type="ARBA" id="ARBA00022552"/>
    </source>
</evidence>
<feature type="domain" description="U3 small nucleolar RNA-associated protein 15 C-terminal" evidence="7">
    <location>
        <begin position="365"/>
        <end position="508"/>
    </location>
</feature>
<evidence type="ECO:0000313" key="9">
    <source>
        <dbReference type="Proteomes" id="UP001362899"/>
    </source>
</evidence>
<dbReference type="EMBL" id="BTGC01000003">
    <property type="protein sequence ID" value="GMM50125.1"/>
    <property type="molecule type" value="Genomic_DNA"/>
</dbReference>
<dbReference type="SUPFAM" id="SSF50978">
    <property type="entry name" value="WD40 repeat-like"/>
    <property type="match status" value="1"/>
</dbReference>
<dbReference type="PANTHER" id="PTHR19924:SF26">
    <property type="entry name" value="U3 SMALL NUCLEOLAR RNA-ASSOCIATED PROTEIN 15 HOMOLOG"/>
    <property type="match status" value="1"/>
</dbReference>
<keyword evidence="9" id="KW-1185">Reference proteome</keyword>
<dbReference type="Pfam" id="PF09384">
    <property type="entry name" value="UTP15_C"/>
    <property type="match status" value="1"/>
</dbReference>
<comment type="caution">
    <text evidence="8">The sequence shown here is derived from an EMBL/GenBank/DDBJ whole genome shotgun (WGS) entry which is preliminary data.</text>
</comment>
<dbReference type="Proteomes" id="UP001362899">
    <property type="component" value="Unassembled WGS sequence"/>
</dbReference>
<dbReference type="InterPro" id="IPR019775">
    <property type="entry name" value="WD40_repeat_CS"/>
</dbReference>
<organism evidence="8 9">
    <name type="scientific">Starmerella bacillaris</name>
    <name type="common">Yeast</name>
    <name type="synonym">Candida zemplinina</name>
    <dbReference type="NCBI Taxonomy" id="1247836"/>
    <lineage>
        <taxon>Eukaryota</taxon>
        <taxon>Fungi</taxon>
        <taxon>Dikarya</taxon>
        <taxon>Ascomycota</taxon>
        <taxon>Saccharomycotina</taxon>
        <taxon>Dipodascomycetes</taxon>
        <taxon>Dipodascales</taxon>
        <taxon>Trichomonascaceae</taxon>
        <taxon>Starmerella</taxon>
    </lineage>
</organism>
<dbReference type="InterPro" id="IPR015943">
    <property type="entry name" value="WD40/YVTN_repeat-like_dom_sf"/>
</dbReference>
<sequence length="510" mass="56431">MSADPRRLEAQRHAAIAQNANDNTKTTRFLKELKAPLLVQETSAVSHVHFNLASPHDLAFTSSTRVQILDAETQQVRKTFARFKNTVYSGEFRFDGKLLAAGDGGGLVQCFDTTTKAVLVTLQASKRAVRCTKFHPTSKSTLLTAGDDQSLKLWELSSPDPIVEYNDMHGDYIRAAAFLGTNLMATGCYDGIVRLFDPRVSKSVMQFDLEQPVESVTNLNYDQNANYSSISNESNGFGSMLAAAAGNKVKIFDIVSKRMISSLGNFQKTVTCVTAVPSGLLASSLDGHVKLFSPENLKFETVFGWKYGGPVLSAAMSPDQRQLAAGLTTGLLSVRTRKKKKENLQEKKERTLNQQNILRGSEYHGEHEQQVLRVMQKPRIKPKLCEKLVKSFRWSDALDAALRPGVSVEQTQAVLEDLRARGKIQVSLYDRDVSGLEPVLKWCIKQLSDPRHVDVASDWIVALVDMHQETVEESPALASLVGHLTKVLKEQVENAEEAQLLEGMIELLIA</sequence>
<evidence type="ECO:0000256" key="4">
    <source>
        <dbReference type="ARBA" id="ARBA00022737"/>
    </source>
</evidence>
<evidence type="ECO:0000256" key="6">
    <source>
        <dbReference type="PROSITE-ProRule" id="PRU00221"/>
    </source>
</evidence>
<dbReference type="GO" id="GO:0006364">
    <property type="term" value="P:rRNA processing"/>
    <property type="evidence" value="ECO:0007669"/>
    <property type="project" value="UniProtKB-KW"/>
</dbReference>
<dbReference type="SMART" id="SM00320">
    <property type="entry name" value="WD40"/>
    <property type="match status" value="6"/>
</dbReference>
<dbReference type="Gene3D" id="2.130.10.10">
    <property type="entry name" value="YVTN repeat-like/Quinoprotein amine dehydrogenase"/>
    <property type="match status" value="1"/>
</dbReference>
<comment type="subcellular location">
    <subcellularLocation>
        <location evidence="1">Nucleus</location>
        <location evidence="1">Nucleolus</location>
    </subcellularLocation>
</comment>
<dbReference type="InterPro" id="IPR001680">
    <property type="entry name" value="WD40_rpt"/>
</dbReference>
<evidence type="ECO:0000256" key="1">
    <source>
        <dbReference type="ARBA" id="ARBA00004604"/>
    </source>
</evidence>
<dbReference type="PANTHER" id="PTHR19924">
    <property type="entry name" value="UTP15 U3 SMALL NUCLEOLAR RNA-ASSOCIATED PROTEIN 15 FAMILY MEMBER"/>
    <property type="match status" value="1"/>
</dbReference>
<dbReference type="PROSITE" id="PS50082">
    <property type="entry name" value="WD_REPEATS_2"/>
    <property type="match status" value="1"/>
</dbReference>
<keyword evidence="2" id="KW-0698">rRNA processing</keyword>
<protein>
    <submittedName>
        <fullName evidence="8">SnoRNA-binding rRNA-processing protein</fullName>
    </submittedName>
</protein>
<evidence type="ECO:0000256" key="5">
    <source>
        <dbReference type="ARBA" id="ARBA00023242"/>
    </source>
</evidence>
<accession>A0AAV5RF02</accession>